<proteinExistence type="predicted"/>
<organism evidence="3 4">
    <name type="scientific">Streblomastix strix</name>
    <dbReference type="NCBI Taxonomy" id="222440"/>
    <lineage>
        <taxon>Eukaryota</taxon>
        <taxon>Metamonada</taxon>
        <taxon>Preaxostyla</taxon>
        <taxon>Oxymonadida</taxon>
        <taxon>Streblomastigidae</taxon>
        <taxon>Streblomastix</taxon>
    </lineage>
</organism>
<sequence>RDGHGMIIWPPKDATELPLRNYATVHGSRNAFFSMRDYTWLNPRKFYYGILGSNDQKKFTGRNGTVDQAVLIDVKIEEGEQFINFDKFPGMSYWVWLFIPILVVILTILISLIVYWIWKYWDKKKKAERNKSEEEDESVAEKKMKKMIDDEDDSKDVVLDPKPKTPDQLHPFDEITDFAKTPKRQSPYTSQYMGQYEDADIEDHTKQIKNRLDELERRDGSPFKAYPQQASRGKSYRLDYPEQEKGTLSG</sequence>
<keyword evidence="2" id="KW-0812">Transmembrane</keyword>
<name>A0A5J4R7N7_9EUKA</name>
<dbReference type="AlphaFoldDB" id="A0A5J4R7N7"/>
<evidence type="ECO:0000313" key="4">
    <source>
        <dbReference type="Proteomes" id="UP000324800"/>
    </source>
</evidence>
<protein>
    <submittedName>
        <fullName evidence="3">Uncharacterized protein</fullName>
    </submittedName>
</protein>
<accession>A0A5J4R7N7</accession>
<feature type="region of interest" description="Disordered" evidence="1">
    <location>
        <begin position="129"/>
        <end position="166"/>
    </location>
</feature>
<gene>
    <name evidence="3" type="ORF">EZS28_053620</name>
</gene>
<evidence type="ECO:0000256" key="2">
    <source>
        <dbReference type="SAM" id="Phobius"/>
    </source>
</evidence>
<reference evidence="3 4" key="1">
    <citation type="submission" date="2019-03" db="EMBL/GenBank/DDBJ databases">
        <title>Single cell metagenomics reveals metabolic interactions within the superorganism composed of flagellate Streblomastix strix and complex community of Bacteroidetes bacteria on its surface.</title>
        <authorList>
            <person name="Treitli S.C."/>
            <person name="Kolisko M."/>
            <person name="Husnik F."/>
            <person name="Keeling P."/>
            <person name="Hampl V."/>
        </authorList>
    </citation>
    <scope>NUCLEOTIDE SEQUENCE [LARGE SCALE GENOMIC DNA]</scope>
    <source>
        <strain evidence="3">ST1C</strain>
    </source>
</reference>
<feature type="compositionally biased region" description="Basic and acidic residues" evidence="1">
    <location>
        <begin position="155"/>
        <end position="166"/>
    </location>
</feature>
<dbReference type="EMBL" id="SNRW01043093">
    <property type="protein sequence ID" value="KAA6329334.1"/>
    <property type="molecule type" value="Genomic_DNA"/>
</dbReference>
<keyword evidence="2" id="KW-1133">Transmembrane helix</keyword>
<feature type="non-terminal residue" evidence="3">
    <location>
        <position position="250"/>
    </location>
</feature>
<dbReference type="Proteomes" id="UP000324800">
    <property type="component" value="Unassembled WGS sequence"/>
</dbReference>
<feature type="compositionally biased region" description="Basic and acidic residues" evidence="1">
    <location>
        <begin position="139"/>
        <end position="148"/>
    </location>
</feature>
<feature type="transmembrane region" description="Helical" evidence="2">
    <location>
        <begin position="93"/>
        <end position="118"/>
    </location>
</feature>
<evidence type="ECO:0000256" key="1">
    <source>
        <dbReference type="SAM" id="MobiDB-lite"/>
    </source>
</evidence>
<keyword evidence="2" id="KW-0472">Membrane</keyword>
<comment type="caution">
    <text evidence="3">The sequence shown here is derived from an EMBL/GenBank/DDBJ whole genome shotgun (WGS) entry which is preliminary data.</text>
</comment>
<feature type="region of interest" description="Disordered" evidence="1">
    <location>
        <begin position="213"/>
        <end position="250"/>
    </location>
</feature>
<evidence type="ECO:0000313" key="3">
    <source>
        <dbReference type="EMBL" id="KAA6329334.1"/>
    </source>
</evidence>
<feature type="non-terminal residue" evidence="3">
    <location>
        <position position="1"/>
    </location>
</feature>
<feature type="compositionally biased region" description="Basic and acidic residues" evidence="1">
    <location>
        <begin position="236"/>
        <end position="250"/>
    </location>
</feature>